<protein>
    <recommendedName>
        <fullName evidence="3">Winged helix-turn-helix transcriptional regulator</fullName>
    </recommendedName>
</protein>
<dbReference type="SUPFAM" id="SSF46785">
    <property type="entry name" value="Winged helix' DNA-binding domain"/>
    <property type="match status" value="1"/>
</dbReference>
<dbReference type="EMBL" id="CP002566">
    <property type="protein sequence ID" value="AEB69770.1"/>
    <property type="molecule type" value="Genomic_DNA"/>
</dbReference>
<dbReference type="InterPro" id="IPR036390">
    <property type="entry name" value="WH_DNA-bd_sf"/>
</dbReference>
<evidence type="ECO:0000313" key="1">
    <source>
        <dbReference type="EMBL" id="AEB69770.1"/>
    </source>
</evidence>
<name>F4C0X3_METSG</name>
<reference evidence="1 2" key="1">
    <citation type="journal article" date="2011" name="J. Bacteriol.">
        <title>Complete genome sequence of Methanosaeta concilii, a specialist in aceticlastic methanogenesis.</title>
        <authorList>
            <person name="Barber R.D."/>
            <person name="Zhang L."/>
            <person name="Harnack M."/>
            <person name="Olson M.V."/>
            <person name="Kaul R."/>
            <person name="Ingram-Smith C."/>
            <person name="Smith K.S."/>
        </authorList>
    </citation>
    <scope>NUCLEOTIDE SEQUENCE [LARGE SCALE GENOMIC DNA]</scope>
    <source>
        <strain evidence="2">ATCC 5969 / DSM 3671 / JCM 10134 / NBRC 103675 / OCM 69 / GP-6</strain>
        <plasmid evidence="1 2">pGP6</plasmid>
    </source>
</reference>
<dbReference type="InParanoid" id="F4C0X3"/>
<gene>
    <name evidence="1" type="ordered locus">MCON_3559</name>
</gene>
<accession>F4C0X3</accession>
<dbReference type="RefSeq" id="WP_013729150.1">
    <property type="nucleotide sequence ID" value="NC_015430.1"/>
</dbReference>
<dbReference type="AlphaFoldDB" id="F4C0X3"/>
<dbReference type="KEGG" id="mcj:MCON_3559"/>
<proteinExistence type="predicted"/>
<dbReference type="Proteomes" id="UP000007807">
    <property type="component" value="Plasmid pGP6"/>
</dbReference>
<geneLocation type="plasmid" evidence="1 2">
    <name>pGP6</name>
</geneLocation>
<evidence type="ECO:0000313" key="2">
    <source>
        <dbReference type="Proteomes" id="UP000007807"/>
    </source>
</evidence>
<organism evidence="1 2">
    <name type="scientific">Methanothrix soehngenii (strain ATCC 5969 / DSM 3671 / JCM 10134 / NBRC 103675 / OCM 69 / GP-6)</name>
    <name type="common">Methanosaeta concilii</name>
    <dbReference type="NCBI Taxonomy" id="990316"/>
    <lineage>
        <taxon>Archaea</taxon>
        <taxon>Methanobacteriati</taxon>
        <taxon>Methanobacteriota</taxon>
        <taxon>Stenosarchaea group</taxon>
        <taxon>Methanomicrobia</taxon>
        <taxon>Methanotrichales</taxon>
        <taxon>Methanotrichaceae</taxon>
        <taxon>Methanothrix</taxon>
    </lineage>
</organism>
<dbReference type="HOGENOM" id="CLU_2257351_0_0_2"/>
<keyword evidence="1" id="KW-0614">Plasmid</keyword>
<dbReference type="Gene3D" id="1.10.10.10">
    <property type="entry name" value="Winged helix-like DNA-binding domain superfamily/Winged helix DNA-binding domain"/>
    <property type="match status" value="1"/>
</dbReference>
<keyword evidence="2" id="KW-1185">Reference proteome</keyword>
<sequence length="103" mass="11967">MKQKTGSNMQAARDARARERADTDYSLYEVINKTPGSSVYELAKELGWSSGKVYGSVRRLEKDNWVRIEKAERDGRSVLKITSVKWHEFLTSEEIEEFKSMEF</sequence>
<dbReference type="InterPro" id="IPR036388">
    <property type="entry name" value="WH-like_DNA-bd_sf"/>
</dbReference>
<dbReference type="Pfam" id="PF13412">
    <property type="entry name" value="HTH_24"/>
    <property type="match status" value="1"/>
</dbReference>
<evidence type="ECO:0008006" key="3">
    <source>
        <dbReference type="Google" id="ProtNLM"/>
    </source>
</evidence>
<dbReference type="GeneID" id="10447622"/>